<dbReference type="EMBL" id="JARQBJ010000005">
    <property type="protein sequence ID" value="MDT2811082.1"/>
    <property type="molecule type" value="Genomic_DNA"/>
</dbReference>
<protein>
    <submittedName>
        <fullName evidence="1">DUF6530 family protein</fullName>
    </submittedName>
</protein>
<dbReference type="AlphaFoldDB" id="A0AAW8U493"/>
<dbReference type="Pfam" id="PF20140">
    <property type="entry name" value="DUF6530"/>
    <property type="match status" value="1"/>
</dbReference>
<reference evidence="1" key="1">
    <citation type="submission" date="2023-03" db="EMBL/GenBank/DDBJ databases">
        <authorList>
            <person name="Shen W."/>
            <person name="Cai J."/>
        </authorList>
    </citation>
    <scope>NUCLEOTIDE SEQUENCE</scope>
    <source>
        <strain evidence="1">B226-2</strain>
    </source>
</reference>
<name>A0AAW8U493_9ENTE</name>
<accession>A0AAW8U493</accession>
<sequence length="153" mass="17287">MNRSDETQKPVLIAKNYEGIDGRLAGQEPEKALTLGLSADETELLGTLWGKDGENWQTLDSQSFSRILDMAIFLAQGNLYFQEAYRYEKFYNPEDPQVAIIGLQGGRMTVAADTENPQLDQDILAFHDLLQKDGELLGQRFRTLKRLLDEAGY</sequence>
<proteinExistence type="predicted"/>
<dbReference type="InterPro" id="IPR045352">
    <property type="entry name" value="DUF6530"/>
</dbReference>
<evidence type="ECO:0000313" key="1">
    <source>
        <dbReference type="EMBL" id="MDT2811082.1"/>
    </source>
</evidence>
<comment type="caution">
    <text evidence="1">The sequence shown here is derived from an EMBL/GenBank/DDBJ whole genome shotgun (WGS) entry which is preliminary data.</text>
</comment>
<dbReference type="RefSeq" id="WP_270520648.1">
    <property type="nucleotide sequence ID" value="NZ_CAUGVL010000009.1"/>
</dbReference>
<organism evidence="1 2">
    <name type="scientific">Enterococcus asini</name>
    <dbReference type="NCBI Taxonomy" id="57732"/>
    <lineage>
        <taxon>Bacteria</taxon>
        <taxon>Bacillati</taxon>
        <taxon>Bacillota</taxon>
        <taxon>Bacilli</taxon>
        <taxon>Lactobacillales</taxon>
        <taxon>Enterococcaceae</taxon>
        <taxon>Enterococcus</taxon>
    </lineage>
</organism>
<evidence type="ECO:0000313" key="2">
    <source>
        <dbReference type="Proteomes" id="UP001256711"/>
    </source>
</evidence>
<dbReference type="Proteomes" id="UP001256711">
    <property type="component" value="Unassembled WGS sequence"/>
</dbReference>
<gene>
    <name evidence="1" type="ORF">P7H43_11395</name>
</gene>